<name>A0ABS2RQI8_9MICO</name>
<protein>
    <submittedName>
        <fullName evidence="2">Uncharacterized protein</fullName>
    </submittedName>
</protein>
<reference evidence="2 3" key="1">
    <citation type="submission" date="2021-01" db="EMBL/GenBank/DDBJ databases">
        <title>Sequencing the genomes of 1000 actinobacteria strains.</title>
        <authorList>
            <person name="Klenk H.-P."/>
        </authorList>
    </citation>
    <scope>NUCLEOTIDE SEQUENCE [LARGE SCALE GENOMIC DNA]</scope>
    <source>
        <strain evidence="2 3">DSM 20542</strain>
    </source>
</reference>
<evidence type="ECO:0000313" key="3">
    <source>
        <dbReference type="Proteomes" id="UP000746584"/>
    </source>
</evidence>
<accession>A0ABS2RQI8</accession>
<evidence type="ECO:0000313" key="2">
    <source>
        <dbReference type="EMBL" id="MBM7801236.1"/>
    </source>
</evidence>
<proteinExistence type="predicted"/>
<dbReference type="EMBL" id="JAFBCG010000001">
    <property type="protein sequence ID" value="MBM7801236.1"/>
    <property type="molecule type" value="Genomic_DNA"/>
</dbReference>
<gene>
    <name evidence="2" type="ORF">JOE58_000487</name>
</gene>
<sequence>MGHEDHRLAEFALQADQFVLQVVADEGVDGAERLVHEQDVRVDREPTRHADALLLATGELRGVAVRERPVEADRVHELERALARLRLADTRQQRHGRDVVDHAAVRQEPGVLHDVADPPAELDRVDRRDVLAVDGHRPRRRVHHAVDHPEEGRLAATARPDEDRRGSGGYDEVEVLDRGGAVRVRLPYRPELDHGGCPSVRR</sequence>
<evidence type="ECO:0000256" key="1">
    <source>
        <dbReference type="SAM" id="MobiDB-lite"/>
    </source>
</evidence>
<organism evidence="2 3">
    <name type="scientific">Curtobacterium luteum</name>
    <dbReference type="NCBI Taxonomy" id="33881"/>
    <lineage>
        <taxon>Bacteria</taxon>
        <taxon>Bacillati</taxon>
        <taxon>Actinomycetota</taxon>
        <taxon>Actinomycetes</taxon>
        <taxon>Micrococcales</taxon>
        <taxon>Microbacteriaceae</taxon>
        <taxon>Curtobacterium</taxon>
    </lineage>
</organism>
<feature type="region of interest" description="Disordered" evidence="1">
    <location>
        <begin position="139"/>
        <end position="171"/>
    </location>
</feature>
<keyword evidence="3" id="KW-1185">Reference proteome</keyword>
<comment type="caution">
    <text evidence="2">The sequence shown here is derived from an EMBL/GenBank/DDBJ whole genome shotgun (WGS) entry which is preliminary data.</text>
</comment>
<feature type="compositionally biased region" description="Basic and acidic residues" evidence="1">
    <location>
        <begin position="144"/>
        <end position="166"/>
    </location>
</feature>
<dbReference type="Proteomes" id="UP000746584">
    <property type="component" value="Unassembled WGS sequence"/>
</dbReference>